<protein>
    <submittedName>
        <fullName evidence="1">Class I SAM-dependent methyltransferase</fullName>
    </submittedName>
</protein>
<gene>
    <name evidence="1" type="ORF">FEM03_23145</name>
</gene>
<dbReference type="EMBL" id="VAUV01000027">
    <property type="protein sequence ID" value="TLD68304.1"/>
    <property type="molecule type" value="Genomic_DNA"/>
</dbReference>
<dbReference type="InterPro" id="IPR029063">
    <property type="entry name" value="SAM-dependent_MTases_sf"/>
</dbReference>
<accession>A0A5R8K7G8</accession>
<dbReference type="Pfam" id="PF02353">
    <property type="entry name" value="CMAS"/>
    <property type="match status" value="1"/>
</dbReference>
<dbReference type="Proteomes" id="UP000306196">
    <property type="component" value="Unassembled WGS sequence"/>
</dbReference>
<dbReference type="PANTHER" id="PTHR43832">
    <property type="match status" value="1"/>
</dbReference>
<comment type="caution">
    <text evidence="1">The sequence shown here is derived from an EMBL/GenBank/DDBJ whole genome shotgun (WGS) entry which is preliminary data.</text>
</comment>
<evidence type="ECO:0000313" key="1">
    <source>
        <dbReference type="EMBL" id="TLD68304.1"/>
    </source>
</evidence>
<dbReference type="GO" id="GO:0008168">
    <property type="term" value="F:methyltransferase activity"/>
    <property type="evidence" value="ECO:0007669"/>
    <property type="project" value="UniProtKB-KW"/>
</dbReference>
<keyword evidence="1" id="KW-0489">Methyltransferase</keyword>
<proteinExistence type="predicted"/>
<dbReference type="Gene3D" id="3.40.50.150">
    <property type="entry name" value="Vaccinia Virus protein VP39"/>
    <property type="match status" value="1"/>
</dbReference>
<dbReference type="GO" id="GO:0032259">
    <property type="term" value="P:methylation"/>
    <property type="evidence" value="ECO:0007669"/>
    <property type="project" value="UniProtKB-KW"/>
</dbReference>
<sequence>MNITNTLLAKDILPDPLLRFGIRRRLDNTLRKHRRPDEQGRREALRQHVEGLKQSPLAIATDEANEQHYEVPTKFYQLVLGKHLKYSSGYWPKADTTFDESEAIMLGMTCERAELVDGMNILELGCGWGSLSLWMAEHYPNSKITSVSNSRTQKEFIDGEAAKRGLKNLTIRTANMVHYEGEGAGVFDRVVSVEMFEHMKNYQELLHRVSTWLKPGGKLFVHIFTHRDCSYHFEAQNENDWMAKYFFTGGQMPSDDLLLQFQDDLKIEEHWRVNGTHYSRTSEAWLSNMDSHKEEIRGLFAETYGADQVTKWWAWWRLFFLACAELWGFREGEEWLVSHYRFVKPLS</sequence>
<dbReference type="AlphaFoldDB" id="A0A5R8K7G8"/>
<keyword evidence="2" id="KW-1185">Reference proteome</keyword>
<dbReference type="CDD" id="cd02440">
    <property type="entry name" value="AdoMet_MTases"/>
    <property type="match status" value="1"/>
</dbReference>
<dbReference type="FunFam" id="3.40.50.150:FF:000554">
    <property type="entry name" value="Cation-transporting ATPase"/>
    <property type="match status" value="1"/>
</dbReference>
<evidence type="ECO:0000313" key="2">
    <source>
        <dbReference type="Proteomes" id="UP000306196"/>
    </source>
</evidence>
<dbReference type="OrthoDB" id="9782855at2"/>
<dbReference type="SUPFAM" id="SSF53335">
    <property type="entry name" value="S-adenosyl-L-methionine-dependent methyltransferases"/>
    <property type="match status" value="1"/>
</dbReference>
<dbReference type="RefSeq" id="WP_138088696.1">
    <property type="nucleotide sequence ID" value="NZ_VAUV01000027.1"/>
</dbReference>
<organism evidence="1 2">
    <name type="scientific">Phragmitibacter flavus</name>
    <dbReference type="NCBI Taxonomy" id="2576071"/>
    <lineage>
        <taxon>Bacteria</taxon>
        <taxon>Pseudomonadati</taxon>
        <taxon>Verrucomicrobiota</taxon>
        <taxon>Verrucomicrobiia</taxon>
        <taxon>Verrucomicrobiales</taxon>
        <taxon>Verrucomicrobiaceae</taxon>
        <taxon>Phragmitibacter</taxon>
    </lineage>
</organism>
<name>A0A5R8K7G8_9BACT</name>
<keyword evidence="1" id="KW-0808">Transferase</keyword>
<dbReference type="PANTHER" id="PTHR43832:SF1">
    <property type="entry name" value="S-ADENOSYL-L-METHIONINE-DEPENDENT METHYLTRANSFERASES SUPERFAMILY PROTEIN"/>
    <property type="match status" value="1"/>
</dbReference>
<reference evidence="1 2" key="1">
    <citation type="submission" date="2019-05" db="EMBL/GenBank/DDBJ databases">
        <title>Verrucobacter flavum gen. nov., sp. nov. a new member of the family Verrucomicrobiaceae.</title>
        <authorList>
            <person name="Szuroczki S."/>
            <person name="Abbaszade G."/>
            <person name="Szabo A."/>
            <person name="Felfoldi T."/>
            <person name="Schumann P."/>
            <person name="Boka K."/>
            <person name="Keki Z."/>
            <person name="Toumi M."/>
            <person name="Toth E."/>
        </authorList>
    </citation>
    <scope>NUCLEOTIDE SEQUENCE [LARGE SCALE GENOMIC DNA]</scope>
    <source>
        <strain evidence="1 2">MG-N-17</strain>
    </source>
</reference>